<gene>
    <name evidence="3" type="ORF">SCHCODRAFT_112791</name>
</gene>
<dbReference type="eggNOG" id="ENOG502SVH8">
    <property type="taxonomic scope" value="Eukaryota"/>
</dbReference>
<dbReference type="STRING" id="578458.D8QFZ7"/>
<feature type="non-terminal residue" evidence="3">
    <location>
        <position position="307"/>
    </location>
</feature>
<dbReference type="GeneID" id="9596824"/>
<dbReference type="KEGG" id="scm:SCHCO_02692454"/>
<dbReference type="OMA" id="CLESHYH"/>
<sequence>MIATHREGGRYSGSTTIALEQLDRWNHLAPLDQNSGSTLAHDGRALVYQVTQDLRPLWRLESAEELEQCYVELLEAHFHAYNRARILHGDISASNAMARRDAKGKVFGLLSDWGLSCLADAHNLGTSSTSRHRTGTAPFMAMDLQRAASKYSVAADHRYCHDLESFFWLLLWAVLHFDLKRKRHRNCTHEDWIGDCRECAARFKRDFMTYGGTWDRVVDDVLDMWQPILKRWVKPLARMIYTARERSTHWNDDNFRVFDDDVYAKELTFEAFMQRIKQTPRDRTHEEKGRYNGERHMAGQRRVFSES</sequence>
<protein>
    <recommendedName>
        <fullName evidence="2">Fungal-type protein kinase domain-containing protein</fullName>
    </recommendedName>
</protein>
<evidence type="ECO:0000259" key="2">
    <source>
        <dbReference type="Pfam" id="PF17667"/>
    </source>
</evidence>
<dbReference type="PANTHER" id="PTHR38248">
    <property type="entry name" value="FUNK1 6"/>
    <property type="match status" value="1"/>
</dbReference>
<organism evidence="4">
    <name type="scientific">Schizophyllum commune (strain H4-8 / FGSC 9210)</name>
    <name type="common">Split gill fungus</name>
    <dbReference type="NCBI Taxonomy" id="578458"/>
    <lineage>
        <taxon>Eukaryota</taxon>
        <taxon>Fungi</taxon>
        <taxon>Dikarya</taxon>
        <taxon>Basidiomycota</taxon>
        <taxon>Agaricomycotina</taxon>
        <taxon>Agaricomycetes</taxon>
        <taxon>Agaricomycetidae</taxon>
        <taxon>Agaricales</taxon>
        <taxon>Schizophyllaceae</taxon>
        <taxon>Schizophyllum</taxon>
    </lineage>
</organism>
<proteinExistence type="predicted"/>
<dbReference type="EMBL" id="GL377311">
    <property type="protein sequence ID" value="EFI93206.1"/>
    <property type="molecule type" value="Genomic_DNA"/>
</dbReference>
<feature type="region of interest" description="Disordered" evidence="1">
    <location>
        <begin position="278"/>
        <end position="307"/>
    </location>
</feature>
<feature type="compositionally biased region" description="Basic and acidic residues" evidence="1">
    <location>
        <begin position="279"/>
        <end position="307"/>
    </location>
</feature>
<keyword evidence="4" id="KW-1185">Reference proteome</keyword>
<accession>D8QFZ7</accession>
<dbReference type="OrthoDB" id="5569250at2759"/>
<dbReference type="Proteomes" id="UP000007431">
    <property type="component" value="Unassembled WGS sequence"/>
</dbReference>
<dbReference type="Gene3D" id="1.10.510.10">
    <property type="entry name" value="Transferase(Phosphotransferase) domain 1"/>
    <property type="match status" value="1"/>
</dbReference>
<dbReference type="InterPro" id="IPR040976">
    <property type="entry name" value="Pkinase_fungal"/>
</dbReference>
<dbReference type="SUPFAM" id="SSF56112">
    <property type="entry name" value="Protein kinase-like (PK-like)"/>
    <property type="match status" value="1"/>
</dbReference>
<dbReference type="AlphaFoldDB" id="D8QFZ7"/>
<reference evidence="3 4" key="1">
    <citation type="journal article" date="2010" name="Nat. Biotechnol.">
        <title>Genome sequence of the model mushroom Schizophyllum commune.</title>
        <authorList>
            <person name="Ohm R.A."/>
            <person name="de Jong J.F."/>
            <person name="Lugones L.G."/>
            <person name="Aerts A."/>
            <person name="Kothe E."/>
            <person name="Stajich J.E."/>
            <person name="de Vries R.P."/>
            <person name="Record E."/>
            <person name="Levasseur A."/>
            <person name="Baker S.E."/>
            <person name="Bartholomew K.A."/>
            <person name="Coutinho P.M."/>
            <person name="Erdmann S."/>
            <person name="Fowler T.J."/>
            <person name="Gathman A.C."/>
            <person name="Lombard V."/>
            <person name="Henrissat B."/>
            <person name="Knabe N."/>
            <person name="Kuees U."/>
            <person name="Lilly W.W."/>
            <person name="Lindquist E."/>
            <person name="Lucas S."/>
            <person name="Magnuson J.K."/>
            <person name="Piumi F."/>
            <person name="Raudaskoski M."/>
            <person name="Salamov A."/>
            <person name="Schmutz J."/>
            <person name="Schwarze F.W.M.R."/>
            <person name="vanKuyk P.A."/>
            <person name="Horton J.S."/>
            <person name="Grigoriev I.V."/>
            <person name="Woesten H.A.B."/>
        </authorList>
    </citation>
    <scope>NUCLEOTIDE SEQUENCE [LARGE SCALE GENOMIC DNA]</scope>
    <source>
        <strain evidence="4">H4-8 / FGSC 9210</strain>
    </source>
</reference>
<dbReference type="InterPro" id="IPR011009">
    <property type="entry name" value="Kinase-like_dom_sf"/>
</dbReference>
<dbReference type="PANTHER" id="PTHR38248:SF2">
    <property type="entry name" value="FUNK1 11"/>
    <property type="match status" value="1"/>
</dbReference>
<dbReference type="Pfam" id="PF17667">
    <property type="entry name" value="Pkinase_fungal"/>
    <property type="match status" value="1"/>
</dbReference>
<name>D8QFZ7_SCHCM</name>
<evidence type="ECO:0000256" key="1">
    <source>
        <dbReference type="SAM" id="MobiDB-lite"/>
    </source>
</evidence>
<dbReference type="VEuPathDB" id="FungiDB:SCHCODRAFT_02692454"/>
<evidence type="ECO:0000313" key="3">
    <source>
        <dbReference type="EMBL" id="EFI93206.1"/>
    </source>
</evidence>
<dbReference type="HOGENOM" id="CLU_070651_0_0_1"/>
<dbReference type="RefSeq" id="XP_003028109.1">
    <property type="nucleotide sequence ID" value="XM_003028063.1"/>
</dbReference>
<feature type="domain" description="Fungal-type protein kinase" evidence="2">
    <location>
        <begin position="49"/>
        <end position="173"/>
    </location>
</feature>
<evidence type="ECO:0000313" key="4">
    <source>
        <dbReference type="Proteomes" id="UP000007431"/>
    </source>
</evidence>
<dbReference type="InParanoid" id="D8QFZ7"/>